<dbReference type="InterPro" id="IPR027413">
    <property type="entry name" value="GROEL-like_equatorial_sf"/>
</dbReference>
<keyword evidence="3" id="KW-0547">Nucleotide-binding</keyword>
<dbReference type="NCBIfam" id="NF000592">
    <property type="entry name" value="PRK00013.1"/>
    <property type="match status" value="1"/>
</dbReference>
<dbReference type="SUPFAM" id="SSF48592">
    <property type="entry name" value="GroEL equatorial domain-like"/>
    <property type="match status" value="1"/>
</dbReference>
<comment type="similarity">
    <text evidence="1">Belongs to the chaperonin (HSP60) family.</text>
</comment>
<dbReference type="InterPro" id="IPR017998">
    <property type="entry name" value="Chaperone_TCP-1"/>
</dbReference>
<dbReference type="PRINTS" id="PR00304">
    <property type="entry name" value="TCOMPLEXTCP1"/>
</dbReference>
<comment type="similarity">
    <text evidence="2">Belongs to the TCP-1 chaperonin family.</text>
</comment>
<evidence type="ECO:0000256" key="4">
    <source>
        <dbReference type="ARBA" id="ARBA00022840"/>
    </source>
</evidence>
<evidence type="ECO:0000256" key="5">
    <source>
        <dbReference type="ARBA" id="ARBA00023186"/>
    </source>
</evidence>
<dbReference type="Gene3D" id="1.10.560.10">
    <property type="entry name" value="GroEL-like equatorial domain"/>
    <property type="match status" value="1"/>
</dbReference>
<dbReference type="Pfam" id="PF00118">
    <property type="entry name" value="Cpn60_TCP1"/>
    <property type="match status" value="2"/>
</dbReference>
<dbReference type="Gene3D" id="3.30.260.10">
    <property type="entry name" value="TCP-1-like chaperonin intermediate domain"/>
    <property type="match status" value="1"/>
</dbReference>
<dbReference type="FunFam" id="3.50.7.10:FF:000001">
    <property type="entry name" value="60 kDa chaperonin"/>
    <property type="match status" value="1"/>
</dbReference>
<keyword evidence="5" id="KW-0143">Chaperone</keyword>
<dbReference type="PANTHER" id="PTHR45633">
    <property type="entry name" value="60 KDA HEAT SHOCK PROTEIN, MITOCHONDRIAL"/>
    <property type="match status" value="1"/>
</dbReference>
<dbReference type="SUPFAM" id="SSF54849">
    <property type="entry name" value="GroEL-intermediate domain like"/>
    <property type="match status" value="1"/>
</dbReference>
<name>A0A240F791_9VIRU</name>
<sequence length="535" mass="58413">MYTPKKLYFDDEGREMLKRGIYAIAKAVKSTLGPRGQTVLIESQEHLRGITVTKDGVTVAKSVALQDPVENLAVRIMKEASELTSTQAGDGTTTAIVLTEAIINATEKRARDFNSVEFLRELDSLTDDVIEYLNKCSIKLSKKNLQNVATISCNNDAKLGKIVADVYKAVGSDGVVTVEKSKTSSTHFEVTKGLQFKRGYVSEAFITNREEDECVFDDVKVLLCDNEISSVLHLEPVLRQVIENNDKLLIISNCSMPVINTLGANVIKNGYKFCVIEPPQFGWKRKDIMSDLSLSLGAKYFSDATGDDLSHIKYEDLGLARKVVVSRDTTTIFRDESLGNKDAIAERVKELRASVKLRTSKDDKDFIKERIASLNGGVGVVYAGGHTDLEQKELYDRLDDAVCAVQSAMSDGVVPGGGIALLEYSIEMAKEGLSDVSPMRKLAADVLCDTLEAPFRQILSNAGLNADEAIDNISDQDVAGYGLNVKTEEYGDMMKMGVIDPAKVTKSALRNAVSVASTIISTNAIITAAREYEAN</sequence>
<dbReference type="SUPFAM" id="SSF52029">
    <property type="entry name" value="GroEL apical domain-like"/>
    <property type="match status" value="1"/>
</dbReference>
<proteinExistence type="inferred from homology"/>
<evidence type="ECO:0000256" key="1">
    <source>
        <dbReference type="ARBA" id="ARBA00006607"/>
    </source>
</evidence>
<dbReference type="NCBIfam" id="NF009487">
    <property type="entry name" value="PRK12849.1"/>
    <property type="match status" value="1"/>
</dbReference>
<dbReference type="InterPro" id="IPR027409">
    <property type="entry name" value="GroEL-like_apical_dom_sf"/>
</dbReference>
<dbReference type="InterPro" id="IPR002423">
    <property type="entry name" value="Cpn60/GroEL/TCP-1"/>
</dbReference>
<dbReference type="GO" id="GO:0042026">
    <property type="term" value="P:protein refolding"/>
    <property type="evidence" value="ECO:0007669"/>
    <property type="project" value="InterPro"/>
</dbReference>
<reference evidence="6" key="1">
    <citation type="journal article" date="2017" name="ISME J.">
        <title>Novel chaperonins are prevalent in the virioplankton and demonstrate links to viral biology and ecology.</title>
        <authorList>
            <person name="Marine R.L."/>
            <person name="Nasko D.J."/>
            <person name="Wray J."/>
            <person name="Polson S.W."/>
            <person name="Wommack K.E."/>
        </authorList>
    </citation>
    <scope>NUCLEOTIDE SEQUENCE</scope>
</reference>
<organism evidence="6">
    <name type="scientific">uncultured virus</name>
    <dbReference type="NCBI Taxonomy" id="340016"/>
    <lineage>
        <taxon>Viruses</taxon>
        <taxon>environmental samples</taxon>
    </lineage>
</organism>
<accession>A0A240F791</accession>
<protein>
    <submittedName>
        <fullName evidence="6">Chaperonin GroEL</fullName>
    </submittedName>
</protein>
<dbReference type="InterPro" id="IPR027410">
    <property type="entry name" value="TCP-1-like_intermed_sf"/>
</dbReference>
<evidence type="ECO:0000313" key="6">
    <source>
        <dbReference type="EMBL" id="AQM32660.1"/>
    </source>
</evidence>
<gene>
    <name evidence="6" type="primary">GroEL</name>
</gene>
<dbReference type="GO" id="GO:0005524">
    <property type="term" value="F:ATP binding"/>
    <property type="evidence" value="ECO:0007669"/>
    <property type="project" value="UniProtKB-KW"/>
</dbReference>
<evidence type="ECO:0000256" key="3">
    <source>
        <dbReference type="ARBA" id="ARBA00022741"/>
    </source>
</evidence>
<dbReference type="EMBL" id="KU595494">
    <property type="protein sequence ID" value="AQM32660.1"/>
    <property type="molecule type" value="Genomic_DNA"/>
</dbReference>
<keyword evidence="4" id="KW-0067">ATP-binding</keyword>
<dbReference type="InterPro" id="IPR001844">
    <property type="entry name" value="Cpn60/GroEL"/>
</dbReference>
<dbReference type="Gene3D" id="3.50.7.10">
    <property type="entry name" value="GroEL"/>
    <property type="match status" value="1"/>
</dbReference>
<dbReference type="GO" id="GO:0140662">
    <property type="term" value="F:ATP-dependent protein folding chaperone"/>
    <property type="evidence" value="ECO:0007669"/>
    <property type="project" value="InterPro"/>
</dbReference>
<evidence type="ECO:0000256" key="2">
    <source>
        <dbReference type="ARBA" id="ARBA00008020"/>
    </source>
</evidence>